<feature type="transmembrane region" description="Helical" evidence="2">
    <location>
        <begin position="268"/>
        <end position="285"/>
    </location>
</feature>
<evidence type="ECO:0000256" key="2">
    <source>
        <dbReference type="SAM" id="Phobius"/>
    </source>
</evidence>
<feature type="transmembrane region" description="Helical" evidence="2">
    <location>
        <begin position="140"/>
        <end position="163"/>
    </location>
</feature>
<keyword evidence="2" id="KW-1133">Transmembrane helix</keyword>
<feature type="transmembrane region" description="Helical" evidence="2">
    <location>
        <begin position="331"/>
        <end position="352"/>
    </location>
</feature>
<protein>
    <submittedName>
        <fullName evidence="3">Uncharacterized protein involved in response to NO</fullName>
    </submittedName>
</protein>
<keyword evidence="4" id="KW-1185">Reference proteome</keyword>
<feature type="transmembrane region" description="Helical" evidence="2">
    <location>
        <begin position="245"/>
        <end position="262"/>
    </location>
</feature>
<comment type="caution">
    <text evidence="3">The sequence shown here is derived from an EMBL/GenBank/DDBJ whole genome shotgun (WGS) entry which is preliminary data.</text>
</comment>
<proteinExistence type="predicted"/>
<feature type="transmembrane region" description="Helical" evidence="2">
    <location>
        <begin position="87"/>
        <end position="104"/>
    </location>
</feature>
<evidence type="ECO:0000256" key="1">
    <source>
        <dbReference type="SAM" id="MobiDB-lite"/>
    </source>
</evidence>
<evidence type="ECO:0000313" key="3">
    <source>
        <dbReference type="EMBL" id="TCP62884.1"/>
    </source>
</evidence>
<keyword evidence="2" id="KW-0472">Membrane</keyword>
<dbReference type="RefSeq" id="WP_132949850.1">
    <property type="nucleotide sequence ID" value="NZ_SLXU01000001.1"/>
</dbReference>
<feature type="transmembrane region" description="Helical" evidence="2">
    <location>
        <begin position="392"/>
        <end position="411"/>
    </location>
</feature>
<feature type="region of interest" description="Disordered" evidence="1">
    <location>
        <begin position="422"/>
        <end position="447"/>
    </location>
</feature>
<keyword evidence="2" id="KW-0812">Transmembrane</keyword>
<dbReference type="Pfam" id="PF05940">
    <property type="entry name" value="NnrS"/>
    <property type="match status" value="1"/>
</dbReference>
<dbReference type="OrthoDB" id="9770040at2"/>
<sequence>MNEGGSPDGRGTGRGRGVGRGRGQGGGQAAQATGRLFSDILLSPHRVFFTLAGLWAVIALGWWQWGYDLGLPVPSLGTSTLWHAHEMTVGFGGACMAAFFLTAMPNWTGGRRLTGTGLAALAGVWLFARIALALGERLPLGVVLAPGLVFYAVFAGLFARAVWAQGMWQRSFLPFTIALLGLADAAFIASATGWLAWPDPAQSTRILVLFFAVKVSVIAGGMTPAFTANSLRQKGEGPMPRLHPLANRTGLVLLLAALAATLANRWTLGAGLLIAAGLAQLWRMWGWRGLAVRGYAPAAMLHLSFAWLPPGLVLTGLACLFPLPWRESDTIHALMMGAMGGLALSIAARAAARRDGAELRLGPALLIAFGAIWTAALTRLAAPIWFDAYEGLLNLAAGLWCAGWGAFVLGYRPALTGPVPRPVFNADGSGRPGKGPAGQGGTQGAWQ</sequence>
<dbReference type="AlphaFoldDB" id="A0A4R2RJ48"/>
<reference evidence="3 4" key="1">
    <citation type="submission" date="2019-03" db="EMBL/GenBank/DDBJ databases">
        <title>Genomic Encyclopedia of Type Strains, Phase IV (KMG-IV): sequencing the most valuable type-strain genomes for metagenomic binning, comparative biology and taxonomic classification.</title>
        <authorList>
            <person name="Goeker M."/>
        </authorList>
    </citation>
    <scope>NUCLEOTIDE SEQUENCE [LARGE SCALE GENOMIC DNA]</scope>
    <source>
        <strain evidence="3 4">DSM 24766</strain>
    </source>
</reference>
<organism evidence="3 4">
    <name type="scientific">Rhodovulum bhavnagarense</name>
    <dbReference type="NCBI Taxonomy" id="992286"/>
    <lineage>
        <taxon>Bacteria</taxon>
        <taxon>Pseudomonadati</taxon>
        <taxon>Pseudomonadota</taxon>
        <taxon>Alphaproteobacteria</taxon>
        <taxon>Rhodobacterales</taxon>
        <taxon>Paracoccaceae</taxon>
        <taxon>Rhodovulum</taxon>
    </lineage>
</organism>
<feature type="transmembrane region" description="Helical" evidence="2">
    <location>
        <begin position="203"/>
        <end position="225"/>
    </location>
</feature>
<gene>
    <name evidence="3" type="ORF">EV663_101144</name>
</gene>
<feature type="transmembrane region" description="Helical" evidence="2">
    <location>
        <begin position="364"/>
        <end position="386"/>
    </location>
</feature>
<feature type="compositionally biased region" description="Gly residues" evidence="1">
    <location>
        <begin position="430"/>
        <end position="447"/>
    </location>
</feature>
<evidence type="ECO:0000313" key="4">
    <source>
        <dbReference type="Proteomes" id="UP000295050"/>
    </source>
</evidence>
<dbReference type="InterPro" id="IPR010266">
    <property type="entry name" value="NnrS"/>
</dbReference>
<feature type="transmembrane region" description="Helical" evidence="2">
    <location>
        <begin position="116"/>
        <end position="134"/>
    </location>
</feature>
<feature type="compositionally biased region" description="Gly residues" evidence="1">
    <location>
        <begin position="1"/>
        <end position="28"/>
    </location>
</feature>
<feature type="region of interest" description="Disordered" evidence="1">
    <location>
        <begin position="1"/>
        <end position="29"/>
    </location>
</feature>
<name>A0A4R2RJ48_9RHOB</name>
<accession>A0A4R2RJ48</accession>
<feature type="transmembrane region" description="Helical" evidence="2">
    <location>
        <begin position="175"/>
        <end position="197"/>
    </location>
</feature>
<feature type="transmembrane region" description="Helical" evidence="2">
    <location>
        <begin position="305"/>
        <end position="325"/>
    </location>
</feature>
<feature type="transmembrane region" description="Helical" evidence="2">
    <location>
        <begin position="47"/>
        <end position="67"/>
    </location>
</feature>
<dbReference type="EMBL" id="SLXU01000001">
    <property type="protein sequence ID" value="TCP62884.1"/>
    <property type="molecule type" value="Genomic_DNA"/>
</dbReference>
<dbReference type="Proteomes" id="UP000295050">
    <property type="component" value="Unassembled WGS sequence"/>
</dbReference>